<dbReference type="Proteomes" id="UP000288805">
    <property type="component" value="Unassembled WGS sequence"/>
</dbReference>
<keyword evidence="1" id="KW-0904">Protein phosphatase</keyword>
<dbReference type="EC" id="3.1.3.16" evidence="1"/>
<protein>
    <recommendedName>
        <fullName evidence="1">Protein phosphatase</fullName>
        <ecNumber evidence="1">3.1.3.16</ecNumber>
    </recommendedName>
</protein>
<feature type="domain" description="PPM-type phosphatase" evidence="2">
    <location>
        <begin position="13"/>
        <end position="251"/>
    </location>
</feature>
<reference evidence="3 4" key="1">
    <citation type="journal article" date="2018" name="PLoS Genet.">
        <title>Population sequencing reveals clonal diversity and ancestral inbreeding in the grapevine cultivar Chardonnay.</title>
        <authorList>
            <person name="Roach M.J."/>
            <person name="Johnson D.L."/>
            <person name="Bohlmann J."/>
            <person name="van Vuuren H.J."/>
            <person name="Jones S.J."/>
            <person name="Pretorius I.S."/>
            <person name="Schmidt S.A."/>
            <person name="Borneman A.R."/>
        </authorList>
    </citation>
    <scope>NUCLEOTIDE SEQUENCE [LARGE SCALE GENOMIC DNA]</scope>
    <source>
        <strain evidence="4">cv. Chardonnay</strain>
        <tissue evidence="3">Leaf</tissue>
    </source>
</reference>
<comment type="similarity">
    <text evidence="1">Belongs to the PP2C family.</text>
</comment>
<dbReference type="InterPro" id="IPR039123">
    <property type="entry name" value="PPTC7"/>
</dbReference>
<dbReference type="Gene3D" id="3.60.40.10">
    <property type="entry name" value="PPM-type phosphatase domain"/>
    <property type="match status" value="1"/>
</dbReference>
<evidence type="ECO:0000256" key="1">
    <source>
        <dbReference type="RuleBase" id="RU366020"/>
    </source>
</evidence>
<accession>A0A438I5Z2</accession>
<keyword evidence="1" id="KW-0464">Manganese</keyword>
<name>A0A438I5Z2_VITVI</name>
<dbReference type="GO" id="GO:0004722">
    <property type="term" value="F:protein serine/threonine phosphatase activity"/>
    <property type="evidence" value="ECO:0007669"/>
    <property type="project" value="UniProtKB-EC"/>
</dbReference>
<comment type="caution">
    <text evidence="3">The sequence shown here is derived from an EMBL/GenBank/DDBJ whole genome shotgun (WGS) entry which is preliminary data.</text>
</comment>
<comment type="catalytic activity">
    <reaction evidence="1">
        <text>O-phospho-L-seryl-[protein] + H2O = L-seryl-[protein] + phosphate</text>
        <dbReference type="Rhea" id="RHEA:20629"/>
        <dbReference type="Rhea" id="RHEA-COMP:9863"/>
        <dbReference type="Rhea" id="RHEA-COMP:11604"/>
        <dbReference type="ChEBI" id="CHEBI:15377"/>
        <dbReference type="ChEBI" id="CHEBI:29999"/>
        <dbReference type="ChEBI" id="CHEBI:43474"/>
        <dbReference type="ChEBI" id="CHEBI:83421"/>
        <dbReference type="EC" id="3.1.3.16"/>
    </reaction>
</comment>
<dbReference type="AlphaFoldDB" id="A0A438I5Z2"/>
<keyword evidence="1" id="KW-0460">Magnesium</keyword>
<dbReference type="SUPFAM" id="SSF81606">
    <property type="entry name" value="PP2C-like"/>
    <property type="match status" value="1"/>
</dbReference>
<dbReference type="EMBL" id="QGNW01000139">
    <property type="protein sequence ID" value="RVW92136.1"/>
    <property type="molecule type" value="Genomic_DNA"/>
</dbReference>
<dbReference type="PANTHER" id="PTHR12320:SF14">
    <property type="entry name" value="PROTEIN PHOSPHATASE"/>
    <property type="match status" value="1"/>
</dbReference>
<proteinExistence type="inferred from homology"/>
<evidence type="ECO:0000313" key="4">
    <source>
        <dbReference type="Proteomes" id="UP000288805"/>
    </source>
</evidence>
<evidence type="ECO:0000259" key="2">
    <source>
        <dbReference type="PROSITE" id="PS51746"/>
    </source>
</evidence>
<gene>
    <name evidence="3" type="primary">VvCHDp000327_0</name>
    <name evidence="3" type="ORF">CK203_027105</name>
</gene>
<keyword evidence="1" id="KW-0378">Hydrolase</keyword>
<organism evidence="3 4">
    <name type="scientific">Vitis vinifera</name>
    <name type="common">Grape</name>
    <dbReference type="NCBI Taxonomy" id="29760"/>
    <lineage>
        <taxon>Eukaryota</taxon>
        <taxon>Viridiplantae</taxon>
        <taxon>Streptophyta</taxon>
        <taxon>Embryophyta</taxon>
        <taxon>Tracheophyta</taxon>
        <taxon>Spermatophyta</taxon>
        <taxon>Magnoliopsida</taxon>
        <taxon>eudicotyledons</taxon>
        <taxon>Gunneridae</taxon>
        <taxon>Pentapetalae</taxon>
        <taxon>rosids</taxon>
        <taxon>Vitales</taxon>
        <taxon>Vitaceae</taxon>
        <taxon>Viteae</taxon>
        <taxon>Vitis</taxon>
    </lineage>
</organism>
<dbReference type="Pfam" id="PF07228">
    <property type="entry name" value="SpoIIE"/>
    <property type="match status" value="1"/>
</dbReference>
<evidence type="ECO:0000313" key="3">
    <source>
        <dbReference type="EMBL" id="RVW92136.1"/>
    </source>
</evidence>
<keyword evidence="1" id="KW-0479">Metal-binding</keyword>
<dbReference type="SMART" id="SM00331">
    <property type="entry name" value="PP2C_SIG"/>
    <property type="match status" value="1"/>
</dbReference>
<dbReference type="PROSITE" id="PS51746">
    <property type="entry name" value="PPM_2"/>
    <property type="match status" value="1"/>
</dbReference>
<dbReference type="InterPro" id="IPR036457">
    <property type="entry name" value="PPM-type-like_dom_sf"/>
</dbReference>
<comment type="cofactor">
    <cofactor evidence="1">
        <name>Mg(2+)</name>
        <dbReference type="ChEBI" id="CHEBI:18420"/>
    </cofactor>
</comment>
<sequence length="253" mass="27899">MKRKRSLKMNLESYYIPKENISNPKGDDAHFIHKDYQTIGVADGVGGWTQRGVDAGKYARELMKNCVLALDSENKGVVNPMMVLNEAYFKTKAPGSSTACFITLTRDNYLHVVNVGDSGFMLFRDEEMVYKSPVQQRGFNCPYQLGRSKGSDRPSSAEELKVAVKEGDILVVGTDGLFDNMSVSEMKEIISNVEGDGLTPKDLAWTLAEVASYNSLDKDGDTPFAQTKRFAGRGQDKGGKVDDITVIVAYIVL</sequence>
<dbReference type="InterPro" id="IPR001932">
    <property type="entry name" value="PPM-type_phosphatase-like_dom"/>
</dbReference>
<dbReference type="PANTHER" id="PTHR12320">
    <property type="entry name" value="PROTEIN PHOSPHATASE 2C"/>
    <property type="match status" value="1"/>
</dbReference>
<dbReference type="SMART" id="SM00332">
    <property type="entry name" value="PP2Cc"/>
    <property type="match status" value="1"/>
</dbReference>
<comment type="catalytic activity">
    <reaction evidence="1">
        <text>O-phospho-L-threonyl-[protein] + H2O = L-threonyl-[protein] + phosphate</text>
        <dbReference type="Rhea" id="RHEA:47004"/>
        <dbReference type="Rhea" id="RHEA-COMP:11060"/>
        <dbReference type="Rhea" id="RHEA-COMP:11605"/>
        <dbReference type="ChEBI" id="CHEBI:15377"/>
        <dbReference type="ChEBI" id="CHEBI:30013"/>
        <dbReference type="ChEBI" id="CHEBI:43474"/>
        <dbReference type="ChEBI" id="CHEBI:61977"/>
        <dbReference type="EC" id="3.1.3.16"/>
    </reaction>
</comment>
<comment type="cofactor">
    <cofactor evidence="1">
        <name>Mn(2+)</name>
        <dbReference type="ChEBI" id="CHEBI:29035"/>
    </cofactor>
</comment>
<dbReference type="GO" id="GO:0046872">
    <property type="term" value="F:metal ion binding"/>
    <property type="evidence" value="ECO:0007669"/>
    <property type="project" value="UniProtKB-UniRule"/>
</dbReference>